<accession>A0A8H5DV22</accession>
<evidence type="ECO:0008006" key="9">
    <source>
        <dbReference type="Google" id="ProtNLM"/>
    </source>
</evidence>
<keyword evidence="8" id="KW-1185">Reference proteome</keyword>
<dbReference type="GO" id="GO:0020037">
    <property type="term" value="F:heme binding"/>
    <property type="evidence" value="ECO:0007669"/>
    <property type="project" value="InterPro"/>
</dbReference>
<keyword evidence="5" id="KW-0408">Iron</keyword>
<comment type="cofactor">
    <cofactor evidence="1">
        <name>heme</name>
        <dbReference type="ChEBI" id="CHEBI:30413"/>
    </cofactor>
</comment>
<reference evidence="7 8" key="1">
    <citation type="journal article" date="2020" name="BMC Genomics">
        <title>Correction to: Identification and distribution of gene clusters required for synthesis of sphingolipid metabolism inhibitors in diverse species of the filamentous fungus Fusarium.</title>
        <authorList>
            <person name="Kim H.S."/>
            <person name="Lohmar J.M."/>
            <person name="Busman M."/>
            <person name="Brown D.W."/>
            <person name="Naumann T.A."/>
            <person name="Divon H.H."/>
            <person name="Lysoe E."/>
            <person name="Uhlig S."/>
            <person name="Proctor R.H."/>
        </authorList>
    </citation>
    <scope>NUCLEOTIDE SEQUENCE [LARGE SCALE GENOMIC DNA]</scope>
    <source>
        <strain evidence="7 8">NRRL 25214</strain>
    </source>
</reference>
<evidence type="ECO:0000256" key="1">
    <source>
        <dbReference type="ARBA" id="ARBA00001971"/>
    </source>
</evidence>
<keyword evidence="6" id="KW-0472">Membrane</keyword>
<keyword evidence="6" id="KW-0812">Transmembrane</keyword>
<dbReference type="PANTHER" id="PTHR24305:SF232">
    <property type="entry name" value="P450, PUTATIVE (EUROFUNG)-RELATED"/>
    <property type="match status" value="1"/>
</dbReference>
<dbReference type="GO" id="GO:0005506">
    <property type="term" value="F:iron ion binding"/>
    <property type="evidence" value="ECO:0007669"/>
    <property type="project" value="InterPro"/>
</dbReference>
<evidence type="ECO:0000313" key="7">
    <source>
        <dbReference type="EMBL" id="KAF5236869.1"/>
    </source>
</evidence>
<dbReference type="SUPFAM" id="SSF48264">
    <property type="entry name" value="Cytochrome P450"/>
    <property type="match status" value="1"/>
</dbReference>
<protein>
    <recommendedName>
        <fullName evidence="9">Cytochrome P450</fullName>
    </recommendedName>
</protein>
<organism evidence="7 8">
    <name type="scientific">Fusarium anthophilum</name>
    <dbReference type="NCBI Taxonomy" id="48485"/>
    <lineage>
        <taxon>Eukaryota</taxon>
        <taxon>Fungi</taxon>
        <taxon>Dikarya</taxon>
        <taxon>Ascomycota</taxon>
        <taxon>Pezizomycotina</taxon>
        <taxon>Sordariomycetes</taxon>
        <taxon>Hypocreomycetidae</taxon>
        <taxon>Hypocreales</taxon>
        <taxon>Nectriaceae</taxon>
        <taxon>Fusarium</taxon>
        <taxon>Fusarium fujikuroi species complex</taxon>
    </lineage>
</organism>
<dbReference type="Proteomes" id="UP000573603">
    <property type="component" value="Unassembled WGS sequence"/>
</dbReference>
<dbReference type="Pfam" id="PF00067">
    <property type="entry name" value="p450"/>
    <property type="match status" value="2"/>
</dbReference>
<proteinExistence type="inferred from homology"/>
<sequence>MFSTFDTLFNYLALYLTMVNIKSASGEMLVSWTGFAILLALFVVSIAVYRRYFFNLSDIPGPFWASVTRLWHVWIILEGKQNVRLKALHREHGPFVRIAPNEVSVCHPDGPTLLLRANLHKGDWYRVTAVPDYRFQNPMSTTNPMEKKTLSKHFTPGYALSQILKRESDINKNIESLLVWVEKYAEGRVPMDLDRFITYTTFDNIGCALFSEPFGFIKAGRDLDGTLRNNVALSRFAAVAGFFIGPLRILINPLNSWLLLLPMGHLYKTTSIAIKKHLSNPKARNDMVTHWLSAQQKSSKLTLRHIEAQANVNVGAGAEPVSSKDIWGDNADEWDPERWLMGDAGKLDKNWIVFSAGYMTCPGRHFAWMQICKVAATLLRNYDISQVDPDNKWRYEANFTALTYSWPVWVEKR</sequence>
<dbReference type="Gene3D" id="1.10.630.10">
    <property type="entry name" value="Cytochrome P450"/>
    <property type="match status" value="2"/>
</dbReference>
<feature type="transmembrane region" description="Helical" evidence="6">
    <location>
        <begin position="29"/>
        <end position="49"/>
    </location>
</feature>
<name>A0A8H5DV22_9HYPO</name>
<evidence type="ECO:0000313" key="8">
    <source>
        <dbReference type="Proteomes" id="UP000573603"/>
    </source>
</evidence>
<dbReference type="AlphaFoldDB" id="A0A8H5DV22"/>
<dbReference type="GO" id="GO:0004497">
    <property type="term" value="F:monooxygenase activity"/>
    <property type="evidence" value="ECO:0007669"/>
    <property type="project" value="InterPro"/>
</dbReference>
<dbReference type="PANTHER" id="PTHR24305">
    <property type="entry name" value="CYTOCHROME P450"/>
    <property type="match status" value="1"/>
</dbReference>
<comment type="similarity">
    <text evidence="2">Belongs to the cytochrome P450 family.</text>
</comment>
<gene>
    <name evidence="7" type="ORF">FANTH_11111</name>
</gene>
<keyword evidence="3" id="KW-0349">Heme</keyword>
<comment type="caution">
    <text evidence="7">The sequence shown here is derived from an EMBL/GenBank/DDBJ whole genome shotgun (WGS) entry which is preliminary data.</text>
</comment>
<dbReference type="GO" id="GO:0016705">
    <property type="term" value="F:oxidoreductase activity, acting on paired donors, with incorporation or reduction of molecular oxygen"/>
    <property type="evidence" value="ECO:0007669"/>
    <property type="project" value="InterPro"/>
</dbReference>
<evidence type="ECO:0000256" key="2">
    <source>
        <dbReference type="ARBA" id="ARBA00010617"/>
    </source>
</evidence>
<dbReference type="InterPro" id="IPR001128">
    <property type="entry name" value="Cyt_P450"/>
</dbReference>
<evidence type="ECO:0000256" key="3">
    <source>
        <dbReference type="ARBA" id="ARBA00022617"/>
    </source>
</evidence>
<dbReference type="InterPro" id="IPR050121">
    <property type="entry name" value="Cytochrome_P450_monoxygenase"/>
</dbReference>
<evidence type="ECO:0000256" key="4">
    <source>
        <dbReference type="ARBA" id="ARBA00022723"/>
    </source>
</evidence>
<keyword evidence="4" id="KW-0479">Metal-binding</keyword>
<evidence type="ECO:0000256" key="6">
    <source>
        <dbReference type="SAM" id="Phobius"/>
    </source>
</evidence>
<evidence type="ECO:0000256" key="5">
    <source>
        <dbReference type="ARBA" id="ARBA00023004"/>
    </source>
</evidence>
<dbReference type="EMBL" id="JABEVY010000314">
    <property type="protein sequence ID" value="KAF5236869.1"/>
    <property type="molecule type" value="Genomic_DNA"/>
</dbReference>
<dbReference type="InterPro" id="IPR036396">
    <property type="entry name" value="Cyt_P450_sf"/>
</dbReference>
<keyword evidence="6" id="KW-1133">Transmembrane helix</keyword>